<evidence type="ECO:0000313" key="2">
    <source>
        <dbReference type="Proteomes" id="UP000297777"/>
    </source>
</evidence>
<dbReference type="Proteomes" id="UP000297777">
    <property type="component" value="Unassembled WGS sequence"/>
</dbReference>
<sequence>MVQRDITCRYGDIDVDFAYWRSPDWGERKISYENFESFYGILPSENGLFFDTLEDISWMHSLWLKTGLGKLEMAAWAE</sequence>
<proteinExistence type="predicted"/>
<comment type="caution">
    <text evidence="1">The sequence shown here is derived from an EMBL/GenBank/DDBJ whole genome shotgun (WGS) entry which is preliminary data.</text>
</comment>
<name>A0A4Z1E924_9HELO</name>
<organism evidence="1 2">
    <name type="scientific">Botrytis tulipae</name>
    <dbReference type="NCBI Taxonomy" id="87230"/>
    <lineage>
        <taxon>Eukaryota</taxon>
        <taxon>Fungi</taxon>
        <taxon>Dikarya</taxon>
        <taxon>Ascomycota</taxon>
        <taxon>Pezizomycotina</taxon>
        <taxon>Leotiomycetes</taxon>
        <taxon>Helotiales</taxon>
        <taxon>Sclerotiniaceae</taxon>
        <taxon>Botrytis</taxon>
    </lineage>
</organism>
<keyword evidence="2" id="KW-1185">Reference proteome</keyword>
<dbReference type="AlphaFoldDB" id="A0A4Z1E924"/>
<dbReference type="EMBL" id="PQXH01000195">
    <property type="protein sequence ID" value="TGO08714.1"/>
    <property type="molecule type" value="Genomic_DNA"/>
</dbReference>
<accession>A0A4Z1E924</accession>
<evidence type="ECO:0000313" key="1">
    <source>
        <dbReference type="EMBL" id="TGO08714.1"/>
    </source>
</evidence>
<reference evidence="1 2" key="1">
    <citation type="submission" date="2017-12" db="EMBL/GenBank/DDBJ databases">
        <title>Comparative genomics of Botrytis spp.</title>
        <authorList>
            <person name="Valero-Jimenez C.A."/>
            <person name="Tapia P."/>
            <person name="Veloso J."/>
            <person name="Silva-Moreno E."/>
            <person name="Staats M."/>
            <person name="Valdes J.H."/>
            <person name="Van Kan J.A.L."/>
        </authorList>
    </citation>
    <scope>NUCLEOTIDE SEQUENCE [LARGE SCALE GENOMIC DNA]</scope>
    <source>
        <strain evidence="1 2">Bt9001</strain>
    </source>
</reference>
<gene>
    <name evidence="1" type="ORF">BTUL_0195g00160</name>
</gene>
<protein>
    <submittedName>
        <fullName evidence="1">Uncharacterized protein</fullName>
    </submittedName>
</protein>